<evidence type="ECO:0000313" key="5">
    <source>
        <dbReference type="EMBL" id="MFC6787693.1"/>
    </source>
</evidence>
<organism evidence="5 6">
    <name type="scientific">Halobaculum halobium</name>
    <dbReference type="NCBI Taxonomy" id="3032281"/>
    <lineage>
        <taxon>Archaea</taxon>
        <taxon>Methanobacteriati</taxon>
        <taxon>Methanobacteriota</taxon>
        <taxon>Stenosarchaea group</taxon>
        <taxon>Halobacteria</taxon>
        <taxon>Halobacteriales</taxon>
        <taxon>Haloferacaceae</taxon>
        <taxon>Halobaculum</taxon>
    </lineage>
</organism>
<feature type="domain" description="S-adenosyl-l-methionine hydroxide adenosyltransferase N-terminal" evidence="3">
    <location>
        <begin position="2"/>
        <end position="144"/>
    </location>
</feature>
<dbReference type="EMBL" id="JBHSWX010000012">
    <property type="protein sequence ID" value="MFC6787693.1"/>
    <property type="molecule type" value="Genomic_DNA"/>
</dbReference>
<evidence type="ECO:0000256" key="1">
    <source>
        <dbReference type="ARBA" id="ARBA00022691"/>
    </source>
</evidence>
<reference evidence="5 6" key="1">
    <citation type="journal article" date="2019" name="Int. J. Syst. Evol. Microbiol.">
        <title>The Global Catalogue of Microorganisms (GCM) 10K type strain sequencing project: providing services to taxonomists for standard genome sequencing and annotation.</title>
        <authorList>
            <consortium name="The Broad Institute Genomics Platform"/>
            <consortium name="The Broad Institute Genome Sequencing Center for Infectious Disease"/>
            <person name="Wu L."/>
            <person name="Ma J."/>
        </authorList>
    </citation>
    <scope>NUCLEOTIDE SEQUENCE [LARGE SCALE GENOMIC DNA]</scope>
    <source>
        <strain evidence="5 6">SYNS20</strain>
    </source>
</reference>
<dbReference type="SUPFAM" id="SSF102522">
    <property type="entry name" value="Bacterial fluorinating enzyme, N-terminal domain"/>
    <property type="match status" value="1"/>
</dbReference>
<dbReference type="Gene3D" id="3.40.50.10790">
    <property type="entry name" value="S-adenosyl-l-methionine hydroxide adenosyltransferase, N-terminal"/>
    <property type="match status" value="1"/>
</dbReference>
<gene>
    <name evidence="5" type="ORF">ACFQFD_17295</name>
</gene>
<keyword evidence="1" id="KW-0949">S-adenosyl-L-methionine</keyword>
<feature type="domain" description="S-adenosyl-l-methionine hydroxide adenosyltransferase C-terminal" evidence="4">
    <location>
        <begin position="178"/>
        <end position="262"/>
    </location>
</feature>
<dbReference type="AlphaFoldDB" id="A0ABD5TJI8"/>
<dbReference type="PIRSF" id="PIRSF006779">
    <property type="entry name" value="UCP006779"/>
    <property type="match status" value="1"/>
</dbReference>
<dbReference type="Pfam" id="PF20257">
    <property type="entry name" value="SAM_HAT_C"/>
    <property type="match status" value="1"/>
</dbReference>
<comment type="similarity">
    <text evidence="2">Belongs to the SAM hydrolase / SAM-dependent halogenase family.</text>
</comment>
<comment type="caution">
    <text evidence="5">The sequence shown here is derived from an EMBL/GenBank/DDBJ whole genome shotgun (WGS) entry which is preliminary data.</text>
</comment>
<dbReference type="InterPro" id="IPR002747">
    <property type="entry name" value="SAM_OH_AdoTrfase"/>
</dbReference>
<keyword evidence="6" id="KW-1185">Reference proteome</keyword>
<dbReference type="InterPro" id="IPR046469">
    <property type="entry name" value="SAM_HAT_N"/>
</dbReference>
<evidence type="ECO:0000259" key="4">
    <source>
        <dbReference type="Pfam" id="PF20257"/>
    </source>
</evidence>
<dbReference type="RefSeq" id="WP_284061838.1">
    <property type="nucleotide sequence ID" value="NZ_CP126158.1"/>
</dbReference>
<dbReference type="Gene3D" id="2.40.30.90">
    <property type="entry name" value="Bacterial fluorinating enzyme like"/>
    <property type="match status" value="1"/>
</dbReference>
<evidence type="ECO:0000256" key="2">
    <source>
        <dbReference type="ARBA" id="ARBA00024035"/>
    </source>
</evidence>
<dbReference type="SUPFAM" id="SSF101852">
    <property type="entry name" value="Bacterial fluorinating enzyme, C-terminal domain"/>
    <property type="match status" value="1"/>
</dbReference>
<accession>A0ABD5TJI8</accession>
<proteinExistence type="inferred from homology"/>
<dbReference type="InterPro" id="IPR023227">
    <property type="entry name" value="SAM_OH_AdoTrfase_C_sf"/>
</dbReference>
<sequence length="277" mass="28964">MLTLASDFGSPYPAAMKGVLRSRGVTDLVDVAHDLPQGDPRAAAFWLRFVLPEFPPGVHLVVVDPGVGTDRAAVCVRAGDHALVGPDNGCLLPPARALAAEHVGPDADPADAIDVYAVDDPDPRSSTFHGRDVFAPAAARVHEAGVDAIESLEGFVRADDYDDYAIPDAWVESDTASGEVLVVDDFGNAVTNVPGDFLEGRVGETIAVETAAGVREVPVVETFADVDKHDPLVTVGSHGFVECDANQGRGDEAFDIAPGRAVTLSFEEEVSATVPTA</sequence>
<dbReference type="InterPro" id="IPR046470">
    <property type="entry name" value="SAM_HAT_C"/>
</dbReference>
<evidence type="ECO:0000313" key="6">
    <source>
        <dbReference type="Proteomes" id="UP001596443"/>
    </source>
</evidence>
<evidence type="ECO:0000259" key="3">
    <source>
        <dbReference type="Pfam" id="PF01887"/>
    </source>
</evidence>
<dbReference type="InterPro" id="IPR023228">
    <property type="entry name" value="SAM_OH_AdoTrfase_N_sf"/>
</dbReference>
<dbReference type="PANTHER" id="PTHR35092">
    <property type="entry name" value="CHLORINASE MJ1651"/>
    <property type="match status" value="1"/>
</dbReference>
<protein>
    <submittedName>
        <fullName evidence="5">S-adenosyl-l-methionine hydroxide adenosyltransferase family protein</fullName>
    </submittedName>
</protein>
<dbReference type="Proteomes" id="UP001596443">
    <property type="component" value="Unassembled WGS sequence"/>
</dbReference>
<dbReference type="PANTHER" id="PTHR35092:SF1">
    <property type="entry name" value="CHLORINASE MJ1651"/>
    <property type="match status" value="1"/>
</dbReference>
<name>A0ABD5TJI8_9EURY</name>
<dbReference type="GeneID" id="81210829"/>
<dbReference type="Pfam" id="PF01887">
    <property type="entry name" value="SAM_HAT_N"/>
    <property type="match status" value="1"/>
</dbReference>